<keyword evidence="5" id="KW-1185">Reference proteome</keyword>
<dbReference type="InterPro" id="IPR038538">
    <property type="entry name" value="MTERF_sf"/>
</dbReference>
<dbReference type="FunFam" id="1.25.70.10:FF:000001">
    <property type="entry name" value="Mitochondrial transcription termination factor-like"/>
    <property type="match status" value="1"/>
</dbReference>
<name>A0AAV6KRV2_9ERIC</name>
<keyword evidence="2" id="KW-0806">Transcription termination</keyword>
<dbReference type="PANTHER" id="PTHR13068">
    <property type="entry name" value="CGI-12 PROTEIN-RELATED"/>
    <property type="match status" value="1"/>
</dbReference>
<reference evidence="4" key="1">
    <citation type="submission" date="2020-08" db="EMBL/GenBank/DDBJ databases">
        <title>Plant Genome Project.</title>
        <authorList>
            <person name="Zhang R.-G."/>
        </authorList>
    </citation>
    <scope>NUCLEOTIDE SEQUENCE</scope>
    <source>
        <strain evidence="4">WSP0</strain>
        <tissue evidence="4">Leaf</tissue>
    </source>
</reference>
<evidence type="ECO:0000313" key="4">
    <source>
        <dbReference type="EMBL" id="KAG5554989.1"/>
    </source>
</evidence>
<evidence type="ECO:0000256" key="2">
    <source>
        <dbReference type="ARBA" id="ARBA00022472"/>
    </source>
</evidence>
<keyword evidence="2" id="KW-0804">Transcription</keyword>
<dbReference type="Pfam" id="PF02536">
    <property type="entry name" value="mTERF"/>
    <property type="match status" value="1"/>
</dbReference>
<sequence>MSISICKTLYQLKSSIRNSPTHYICFAQIRSFLSSLASVNQTPNQPSFTVNYLINSCGFPLEKAITASKHINFETPENPDSVIAFLCNHGFTKTQALNVIRKVPQVIVSNPEKTLLPKLEFFKSKGVSSTDVVKILSLSPNLLIRSLDNQIIPSFEFFKNLIGSEERALSAIKRFAGPLLVDLKSRMTPNVDILREVNVPDAKIVYLLAYHPRVFMSSCERFRQIVEEVKGMGFNHLKMTFVLAIYALNSMSKPSWEKKIEAYKKWGFSEDVILVAFGKYPLFMMVSEDKITRVMDFLVNKMGLESSCVSKRPRLLSYSFEKRIVPRCLVYQALQAKGLIKKPIIIFMMLTSTEMWFIEKVVNLTKEEAPEILKLYEEKLAIARFPSPAHPGNLAVEFSHYLLL</sequence>
<dbReference type="AlphaFoldDB" id="A0AAV6KRV2"/>
<gene>
    <name evidence="4" type="ORF">RHGRI_012511</name>
</gene>
<dbReference type="Proteomes" id="UP000823749">
    <property type="component" value="Chromosome 4"/>
</dbReference>
<evidence type="ECO:0008006" key="6">
    <source>
        <dbReference type="Google" id="ProtNLM"/>
    </source>
</evidence>
<comment type="similarity">
    <text evidence="1">Belongs to the mTERF family.</text>
</comment>
<evidence type="ECO:0000256" key="1">
    <source>
        <dbReference type="ARBA" id="ARBA00007692"/>
    </source>
</evidence>
<organism evidence="4 5">
    <name type="scientific">Rhododendron griersonianum</name>
    <dbReference type="NCBI Taxonomy" id="479676"/>
    <lineage>
        <taxon>Eukaryota</taxon>
        <taxon>Viridiplantae</taxon>
        <taxon>Streptophyta</taxon>
        <taxon>Embryophyta</taxon>
        <taxon>Tracheophyta</taxon>
        <taxon>Spermatophyta</taxon>
        <taxon>Magnoliopsida</taxon>
        <taxon>eudicotyledons</taxon>
        <taxon>Gunneridae</taxon>
        <taxon>Pentapetalae</taxon>
        <taxon>asterids</taxon>
        <taxon>Ericales</taxon>
        <taxon>Ericaceae</taxon>
        <taxon>Ericoideae</taxon>
        <taxon>Rhodoreae</taxon>
        <taxon>Rhododendron</taxon>
    </lineage>
</organism>
<evidence type="ECO:0000256" key="3">
    <source>
        <dbReference type="ARBA" id="ARBA00022946"/>
    </source>
</evidence>
<proteinExistence type="inferred from homology"/>
<accession>A0AAV6KRV2</accession>
<dbReference type="GO" id="GO:0003676">
    <property type="term" value="F:nucleic acid binding"/>
    <property type="evidence" value="ECO:0007669"/>
    <property type="project" value="InterPro"/>
</dbReference>
<keyword evidence="3" id="KW-0809">Transit peptide</keyword>
<dbReference type="InterPro" id="IPR003690">
    <property type="entry name" value="MTERF"/>
</dbReference>
<dbReference type="Gene3D" id="1.25.70.10">
    <property type="entry name" value="Transcription termination factor 3, mitochondrial"/>
    <property type="match status" value="1"/>
</dbReference>
<keyword evidence="2" id="KW-0805">Transcription regulation</keyword>
<dbReference type="PANTHER" id="PTHR13068:SF166">
    <property type="entry name" value="TRANSCRIPTION TERMINATION FACTOR MTERF15, MITOCHONDRIAL-LIKE"/>
    <property type="match status" value="1"/>
</dbReference>
<dbReference type="GO" id="GO:0006353">
    <property type="term" value="P:DNA-templated transcription termination"/>
    <property type="evidence" value="ECO:0007669"/>
    <property type="project" value="UniProtKB-KW"/>
</dbReference>
<evidence type="ECO:0000313" key="5">
    <source>
        <dbReference type="Proteomes" id="UP000823749"/>
    </source>
</evidence>
<dbReference type="EMBL" id="JACTNZ010000004">
    <property type="protein sequence ID" value="KAG5554989.1"/>
    <property type="molecule type" value="Genomic_DNA"/>
</dbReference>
<protein>
    <recommendedName>
        <fullName evidence="6">Mitochondrial transcription termination factor family protein</fullName>
    </recommendedName>
</protein>
<dbReference type="SMART" id="SM00733">
    <property type="entry name" value="Mterf"/>
    <property type="match status" value="6"/>
</dbReference>
<comment type="caution">
    <text evidence="4">The sequence shown here is derived from an EMBL/GenBank/DDBJ whole genome shotgun (WGS) entry which is preliminary data.</text>
</comment>